<evidence type="ECO:0000256" key="6">
    <source>
        <dbReference type="PROSITE-ProRule" id="PRU00339"/>
    </source>
</evidence>
<dbReference type="Proteomes" id="UP000494256">
    <property type="component" value="Unassembled WGS sequence"/>
</dbReference>
<evidence type="ECO:0000256" key="5">
    <source>
        <dbReference type="ARBA" id="ARBA00026193"/>
    </source>
</evidence>
<comment type="caution">
    <text evidence="10">The sequence shown here is derived from an EMBL/GenBank/DDBJ whole genome shotgun (WGS) entry which is preliminary data.</text>
</comment>
<dbReference type="Proteomes" id="UP000494106">
    <property type="component" value="Unassembled WGS sequence"/>
</dbReference>
<keyword evidence="12" id="KW-1185">Reference proteome</keyword>
<dbReference type="Gene3D" id="1.10.260.100">
    <property type="match status" value="2"/>
</dbReference>
<protein>
    <recommendedName>
        <fullName evidence="5">Stress-induced-phosphoprotein 1</fullName>
    </recommendedName>
</protein>
<dbReference type="Pfam" id="PF13181">
    <property type="entry name" value="TPR_8"/>
    <property type="match status" value="1"/>
</dbReference>
<feature type="repeat" description="TPR" evidence="6">
    <location>
        <begin position="4"/>
        <end position="37"/>
    </location>
</feature>
<comment type="subcellular location">
    <subcellularLocation>
        <location evidence="1">Cytoplasm</location>
    </subcellularLocation>
</comment>
<evidence type="ECO:0000256" key="7">
    <source>
        <dbReference type="SAM" id="Coils"/>
    </source>
</evidence>
<feature type="domain" description="STI1" evidence="9">
    <location>
        <begin position="126"/>
        <end position="159"/>
    </location>
</feature>
<reference evidence="12 13" key="1">
    <citation type="submission" date="2020-04" db="EMBL/GenBank/DDBJ databases">
        <authorList>
            <person name="Wallbank WR R."/>
            <person name="Pardo Diaz C."/>
            <person name="Kozak K."/>
            <person name="Martin S."/>
            <person name="Jiggins C."/>
            <person name="Moest M."/>
            <person name="Warren A I."/>
            <person name="Byers J.R.P. K."/>
            <person name="Montejo-Kovacevich G."/>
            <person name="Yen C E."/>
        </authorList>
    </citation>
    <scope>NUCLEOTIDE SEQUENCE [LARGE SCALE GENOMIC DNA]</scope>
</reference>
<evidence type="ECO:0000313" key="13">
    <source>
        <dbReference type="Proteomes" id="UP000494256"/>
    </source>
</evidence>
<dbReference type="SMART" id="SM00727">
    <property type="entry name" value="STI1"/>
    <property type="match status" value="2"/>
</dbReference>
<feature type="coiled-coil region" evidence="7">
    <location>
        <begin position="105"/>
        <end position="132"/>
    </location>
</feature>
<dbReference type="Pfam" id="PF13414">
    <property type="entry name" value="TPR_11"/>
    <property type="match status" value="3"/>
</dbReference>
<dbReference type="EMBL" id="CADEBD010000299">
    <property type="protein sequence ID" value="CAB3235292.1"/>
    <property type="molecule type" value="Genomic_DNA"/>
</dbReference>
<feature type="region of interest" description="Disordered" evidence="8">
    <location>
        <begin position="191"/>
        <end position="220"/>
    </location>
</feature>
<dbReference type="InterPro" id="IPR006636">
    <property type="entry name" value="STI1_HS-bd"/>
</dbReference>
<dbReference type="Pfam" id="PF00515">
    <property type="entry name" value="TPR_1"/>
    <property type="match status" value="2"/>
</dbReference>
<accession>A0A8S0ZPU0</accession>
<dbReference type="FunFam" id="1.25.40.10:FF:000027">
    <property type="entry name" value="stress-induced-phosphoprotein 1 isoform X1"/>
    <property type="match status" value="1"/>
</dbReference>
<dbReference type="GO" id="GO:0005737">
    <property type="term" value="C:cytoplasm"/>
    <property type="evidence" value="ECO:0007669"/>
    <property type="project" value="UniProtKB-SubCell"/>
</dbReference>
<evidence type="ECO:0000313" key="10">
    <source>
        <dbReference type="EMBL" id="CAB3235292.1"/>
    </source>
</evidence>
<evidence type="ECO:0000313" key="11">
    <source>
        <dbReference type="EMBL" id="CAB3238795.1"/>
    </source>
</evidence>
<evidence type="ECO:0000256" key="2">
    <source>
        <dbReference type="ARBA" id="ARBA00022490"/>
    </source>
</evidence>
<keyword evidence="7" id="KW-0175">Coiled coil</keyword>
<dbReference type="InterPro" id="IPR041243">
    <property type="entry name" value="STI1/HOP_DP"/>
</dbReference>
<dbReference type="InterPro" id="IPR011990">
    <property type="entry name" value="TPR-like_helical_dom_sf"/>
</dbReference>
<evidence type="ECO:0000256" key="3">
    <source>
        <dbReference type="ARBA" id="ARBA00022737"/>
    </source>
</evidence>
<organism evidence="10 13">
    <name type="scientific">Arctia plantaginis</name>
    <name type="common">Wood tiger moth</name>
    <name type="synonym">Phalaena plantaginis</name>
    <dbReference type="NCBI Taxonomy" id="874455"/>
    <lineage>
        <taxon>Eukaryota</taxon>
        <taxon>Metazoa</taxon>
        <taxon>Ecdysozoa</taxon>
        <taxon>Arthropoda</taxon>
        <taxon>Hexapoda</taxon>
        <taxon>Insecta</taxon>
        <taxon>Pterygota</taxon>
        <taxon>Neoptera</taxon>
        <taxon>Endopterygota</taxon>
        <taxon>Lepidoptera</taxon>
        <taxon>Glossata</taxon>
        <taxon>Ditrysia</taxon>
        <taxon>Noctuoidea</taxon>
        <taxon>Erebidae</taxon>
        <taxon>Arctiinae</taxon>
        <taxon>Arctia</taxon>
    </lineage>
</organism>
<dbReference type="SUPFAM" id="SSF48452">
    <property type="entry name" value="TPR-like"/>
    <property type="match status" value="3"/>
</dbReference>
<evidence type="ECO:0000256" key="8">
    <source>
        <dbReference type="SAM" id="MobiDB-lite"/>
    </source>
</evidence>
<feature type="domain" description="STI1" evidence="9">
    <location>
        <begin position="491"/>
        <end position="530"/>
    </location>
</feature>
<dbReference type="PROSITE" id="PS50005">
    <property type="entry name" value="TPR"/>
    <property type="match status" value="7"/>
</dbReference>
<name>A0A8S0ZPU0_ARCPL</name>
<evidence type="ECO:0000259" key="9">
    <source>
        <dbReference type="SMART" id="SM00727"/>
    </source>
</evidence>
<dbReference type="Pfam" id="PF17830">
    <property type="entry name" value="STI1-HOP_DP"/>
    <property type="match status" value="2"/>
</dbReference>
<feature type="repeat" description="TPR" evidence="6">
    <location>
        <begin position="302"/>
        <end position="335"/>
    </location>
</feature>
<keyword evidence="3" id="KW-0677">Repeat</keyword>
<dbReference type="PANTHER" id="PTHR22904:SF523">
    <property type="entry name" value="STRESS-INDUCED-PHOSPHOPROTEIN 1"/>
    <property type="match status" value="1"/>
</dbReference>
<keyword evidence="2" id="KW-0963">Cytoplasm</keyword>
<evidence type="ECO:0000313" key="12">
    <source>
        <dbReference type="Proteomes" id="UP000494106"/>
    </source>
</evidence>
<evidence type="ECO:0000256" key="1">
    <source>
        <dbReference type="ARBA" id="ARBA00004496"/>
    </source>
</evidence>
<feature type="compositionally biased region" description="Basic and acidic residues" evidence="8">
    <location>
        <begin position="208"/>
        <end position="220"/>
    </location>
</feature>
<dbReference type="EMBL" id="CADEBC010000500">
    <property type="protein sequence ID" value="CAB3238795.1"/>
    <property type="molecule type" value="Genomic_DNA"/>
</dbReference>
<feature type="repeat" description="TPR" evidence="6">
    <location>
        <begin position="227"/>
        <end position="260"/>
    </location>
</feature>
<dbReference type="PROSITE" id="PS50293">
    <property type="entry name" value="TPR_REGION"/>
    <property type="match status" value="2"/>
</dbReference>
<dbReference type="AlphaFoldDB" id="A0A8S0ZPU0"/>
<feature type="repeat" description="TPR" evidence="6">
    <location>
        <begin position="72"/>
        <end position="105"/>
    </location>
</feature>
<dbReference type="PANTHER" id="PTHR22904">
    <property type="entry name" value="TPR REPEAT CONTAINING PROTEIN"/>
    <property type="match status" value="1"/>
</dbReference>
<dbReference type="InterPro" id="IPR019734">
    <property type="entry name" value="TPR_rpt"/>
</dbReference>
<dbReference type="OrthoDB" id="2423701at2759"/>
<dbReference type="GO" id="GO:0051879">
    <property type="term" value="F:Hsp90 protein binding"/>
    <property type="evidence" value="ECO:0007669"/>
    <property type="project" value="TreeGrafter"/>
</dbReference>
<gene>
    <name evidence="10" type="ORF">APLA_LOCUS6943</name>
    <name evidence="11" type="ORF">APLA_LOCUS7578</name>
</gene>
<dbReference type="SMART" id="SM00028">
    <property type="entry name" value="TPR"/>
    <property type="match status" value="9"/>
</dbReference>
<sequence length="542" mass="61625">MEQVNQLKEKGNAALSVGQYETAISHYTQAINLDPNNHVLYSNRSAAYAKAEDYASALVDANKTVELAPTWSKGYSRKGSALAFLGKFDEAIAVYEKGLELEPGNAQLAAGLEEVKKQASELQLKTEQLFQKLRDNPATKDWLNDPEYVETVKKVVQNPFDTVGLHSKLQDERILTTISIMLGLNFHTPMDVDPPAPERKPAAAPPKPAEEPPKDKYEGLPENRKLALQEKDHGNESYKKKDFENALKHYQKAIDNDPTDITFYTNMAAVHFEQKEYEKCIKECEKAIEIGRENRADFKLIAKAFTRIGNAYKKMEQWKLAKTYFEKSMSEHRTPEIKTLLSEVERRIVEEEKKAYVDPVKAEQEKELGNEYFKKGDYSMAVKHYTEAIKRNPDDPKLYSNRAACYTKLAAFDLGLKDCDQCCKLDPKFIKGWIRKGKILQGMQQHSKALTAYQKALELDPNNAEALEGYRACSTQLHSNPEEVRKRAMSDPEVQQILRDPAMRCILEQMQQDPQALQDHLKNPDIAAKIQKLLESGLIAIH</sequence>
<evidence type="ECO:0000256" key="4">
    <source>
        <dbReference type="ARBA" id="ARBA00022803"/>
    </source>
</evidence>
<dbReference type="FunFam" id="1.25.40.10:FF:000010">
    <property type="entry name" value="Stress-induced phosphoprotein 1"/>
    <property type="match status" value="1"/>
</dbReference>
<dbReference type="FunFam" id="1.10.260.100:FF:000002">
    <property type="entry name" value="Stress-induced-phosphoprotein 1 (Hsp70/Hsp90-organizing)"/>
    <property type="match status" value="1"/>
</dbReference>
<proteinExistence type="predicted"/>
<feature type="repeat" description="TPR" evidence="6">
    <location>
        <begin position="362"/>
        <end position="395"/>
    </location>
</feature>
<dbReference type="FunFam" id="1.25.40.10:FF:000020">
    <property type="entry name" value="Stress-induced phosphoprotein 1"/>
    <property type="match status" value="1"/>
</dbReference>
<feature type="repeat" description="TPR" evidence="6">
    <location>
        <begin position="261"/>
        <end position="294"/>
    </location>
</feature>
<dbReference type="Gene3D" id="1.25.40.10">
    <property type="entry name" value="Tetratricopeptide repeat domain"/>
    <property type="match status" value="3"/>
</dbReference>
<keyword evidence="4 6" id="KW-0802">TPR repeat</keyword>
<feature type="repeat" description="TPR" evidence="6">
    <location>
        <begin position="430"/>
        <end position="463"/>
    </location>
</feature>